<proteinExistence type="predicted"/>
<keyword evidence="4 10" id="KW-1133">Transmembrane helix</keyword>
<keyword evidence="7" id="KW-0325">Glycoprotein</keyword>
<evidence type="ECO:0000256" key="4">
    <source>
        <dbReference type="ARBA" id="ARBA00022989"/>
    </source>
</evidence>
<keyword evidence="11" id="KW-0732">Signal</keyword>
<feature type="domain" description="Ig-like" evidence="12">
    <location>
        <begin position="28"/>
        <end position="137"/>
    </location>
</feature>
<dbReference type="PROSITE" id="PS50835">
    <property type="entry name" value="IG_LIKE"/>
    <property type="match status" value="5"/>
</dbReference>
<dbReference type="CDD" id="cd00096">
    <property type="entry name" value="Ig"/>
    <property type="match status" value="1"/>
</dbReference>
<dbReference type="PANTHER" id="PTHR11973">
    <property type="entry name" value="CELL SURFACE GLYCOPROTEIN MUC18-RELATED"/>
    <property type="match status" value="1"/>
</dbReference>
<protein>
    <submittedName>
        <fullName evidence="13">Cell surface glycoprotein MUC18-like isoform X2</fullName>
    </submittedName>
</protein>
<feature type="signal peptide" evidence="11">
    <location>
        <begin position="1"/>
        <end position="28"/>
    </location>
</feature>
<feature type="compositionally biased region" description="Basic and acidic residues" evidence="9">
    <location>
        <begin position="662"/>
        <end position="671"/>
    </location>
</feature>
<sequence length="702" mass="77374">MALQKLAQLNSARVLGILLMLTTQGVSAEVTVSMKDVVEVQLGGTATIQCTPRFSEETNTVLVQWFIMGLDRRERIYYMDGTDSVADNGTEYTDRISVQEEDYTLAISNVGLSDERAFICQVGGMSAGNGENRTELRVYDAPEFPEIEGTRSGLSITSKELQKVASCVSRNGYPEPQITWYKNRSPLQTEDEKTEVMAQVTREASGLYTVSSSLLYKVSKEDVNSTFYCEVSYRMPGAELMMDSRVINVTVHYPTLNVQLIRESPKGLVKEGDEVELRCIGDGNPPPPYTFHKLSPSTEEEEDLPVDTDVLILRGVTRVDSGIYRCKSLDVETYMEMSSELKVVVNYLDPIVLTPSGSAELLLGETLTVSCNALSSQETRVDWMKDGQEMGRGSTLTLANASFDSAGDYICKVTVPAVPGLHRSSSVRVSVLGDPVVLQPVQLEELEGSKVNLTCKATGFPEPSISWEVSGAKDYQEVAQHVDKNTAVSVMSVIVTPDLKITCNASNSLGSDEGHFRITLISVTPASPSSTEGSGVIIVGIIVGILLLAILGSILYFLYKKGKIPCGRTGKQEISRADSGKDDIVVEMKTDKTEEAGLLQGVNGDKKPPSDQVTMETPLRDKHKTAFSRNRRTVAPCVGRLRFLFISFLFFFGVVREVHRPTELREREKERKKERKKERRLKKQNGPSLILTAPSTPHIVPY</sequence>
<feature type="domain" description="Ig-like" evidence="12">
    <location>
        <begin position="254"/>
        <end position="342"/>
    </location>
</feature>
<keyword evidence="6" id="KW-1015">Disulfide bond</keyword>
<dbReference type="GO" id="GO:0005055">
    <property type="term" value="F:laminin receptor activity"/>
    <property type="evidence" value="ECO:0007669"/>
    <property type="project" value="TreeGrafter"/>
</dbReference>
<comment type="subcellular location">
    <subcellularLocation>
        <location evidence="1">Membrane</location>
        <topology evidence="1">Single-pass type I membrane protein</topology>
    </subcellularLocation>
</comment>
<keyword evidence="8" id="KW-0393">Immunoglobulin domain</keyword>
<evidence type="ECO:0000256" key="6">
    <source>
        <dbReference type="ARBA" id="ARBA00023157"/>
    </source>
</evidence>
<feature type="region of interest" description="Disordered" evidence="9">
    <location>
        <begin position="662"/>
        <end position="702"/>
    </location>
</feature>
<dbReference type="Pfam" id="PF08205">
    <property type="entry name" value="C2-set_2"/>
    <property type="match status" value="1"/>
</dbReference>
<evidence type="ECO:0000256" key="2">
    <source>
        <dbReference type="ARBA" id="ARBA00022692"/>
    </source>
</evidence>
<dbReference type="AlphaFoldDB" id="A0AAD8CL17"/>
<name>A0AAD8CL17_ACIOX</name>
<feature type="domain" description="Ig-like" evidence="12">
    <location>
        <begin position="142"/>
        <end position="248"/>
    </location>
</feature>
<evidence type="ECO:0000313" key="14">
    <source>
        <dbReference type="Proteomes" id="UP001230051"/>
    </source>
</evidence>
<evidence type="ECO:0000256" key="7">
    <source>
        <dbReference type="ARBA" id="ARBA00023180"/>
    </source>
</evidence>
<dbReference type="PANTHER" id="PTHR11973:SF18">
    <property type="entry name" value="CELL SURFACE GLYCOPROTEIN MUC18"/>
    <property type="match status" value="1"/>
</dbReference>
<dbReference type="InterPro" id="IPR013106">
    <property type="entry name" value="Ig_V-set"/>
</dbReference>
<keyword evidence="5 10" id="KW-0472">Membrane</keyword>
<dbReference type="CDD" id="cd00098">
    <property type="entry name" value="IgC1"/>
    <property type="match status" value="1"/>
</dbReference>
<dbReference type="SMART" id="SM00408">
    <property type="entry name" value="IGc2"/>
    <property type="match status" value="4"/>
</dbReference>
<keyword evidence="2 10" id="KW-0812">Transmembrane</keyword>
<evidence type="ECO:0000256" key="5">
    <source>
        <dbReference type="ARBA" id="ARBA00023136"/>
    </source>
</evidence>
<evidence type="ECO:0000313" key="13">
    <source>
        <dbReference type="EMBL" id="KAK1153458.1"/>
    </source>
</evidence>
<dbReference type="EMBL" id="JAGXEW010000041">
    <property type="protein sequence ID" value="KAK1153458.1"/>
    <property type="molecule type" value="Genomic_DNA"/>
</dbReference>
<feature type="compositionally biased region" description="Basic residues" evidence="9">
    <location>
        <begin position="672"/>
        <end position="683"/>
    </location>
</feature>
<dbReference type="Pfam" id="PF13927">
    <property type="entry name" value="Ig_3"/>
    <property type="match status" value="3"/>
</dbReference>
<comment type="caution">
    <text evidence="13">The sequence shown here is derived from an EMBL/GenBank/DDBJ whole genome shotgun (WGS) entry which is preliminary data.</text>
</comment>
<keyword evidence="3" id="KW-0677">Repeat</keyword>
<accession>A0AAD8CL17</accession>
<organism evidence="13 14">
    <name type="scientific">Acipenser oxyrinchus oxyrinchus</name>
    <dbReference type="NCBI Taxonomy" id="40147"/>
    <lineage>
        <taxon>Eukaryota</taxon>
        <taxon>Metazoa</taxon>
        <taxon>Chordata</taxon>
        <taxon>Craniata</taxon>
        <taxon>Vertebrata</taxon>
        <taxon>Euteleostomi</taxon>
        <taxon>Actinopterygii</taxon>
        <taxon>Chondrostei</taxon>
        <taxon>Acipenseriformes</taxon>
        <taxon>Acipenseridae</taxon>
        <taxon>Acipenser</taxon>
    </lineage>
</organism>
<dbReference type="InterPro" id="IPR051116">
    <property type="entry name" value="Surface_Rcpt/Adhesion_Mol"/>
</dbReference>
<dbReference type="InterPro" id="IPR003599">
    <property type="entry name" value="Ig_sub"/>
</dbReference>
<dbReference type="InterPro" id="IPR007110">
    <property type="entry name" value="Ig-like_dom"/>
</dbReference>
<dbReference type="InterPro" id="IPR013162">
    <property type="entry name" value="CD80_C2-set"/>
</dbReference>
<feature type="domain" description="Ig-like" evidence="12">
    <location>
        <begin position="350"/>
        <end position="428"/>
    </location>
</feature>
<feature type="transmembrane region" description="Helical" evidence="10">
    <location>
        <begin position="637"/>
        <end position="655"/>
    </location>
</feature>
<evidence type="ECO:0000256" key="9">
    <source>
        <dbReference type="SAM" id="MobiDB-lite"/>
    </source>
</evidence>
<dbReference type="SMART" id="SM00409">
    <property type="entry name" value="IG"/>
    <property type="match status" value="5"/>
</dbReference>
<evidence type="ECO:0000256" key="8">
    <source>
        <dbReference type="ARBA" id="ARBA00023319"/>
    </source>
</evidence>
<evidence type="ECO:0000256" key="11">
    <source>
        <dbReference type="SAM" id="SignalP"/>
    </source>
</evidence>
<feature type="chain" id="PRO_5041975784" evidence="11">
    <location>
        <begin position="29"/>
        <end position="702"/>
    </location>
</feature>
<dbReference type="InterPro" id="IPR013783">
    <property type="entry name" value="Ig-like_fold"/>
</dbReference>
<reference evidence="13" key="1">
    <citation type="submission" date="2022-02" db="EMBL/GenBank/DDBJ databases">
        <title>Atlantic sturgeon de novo genome assembly.</title>
        <authorList>
            <person name="Stock M."/>
            <person name="Klopp C."/>
            <person name="Guiguen Y."/>
            <person name="Cabau C."/>
            <person name="Parinello H."/>
            <person name="Santidrian Yebra-Pimentel E."/>
            <person name="Kuhl H."/>
            <person name="Dirks R.P."/>
            <person name="Guessner J."/>
            <person name="Wuertz S."/>
            <person name="Du K."/>
            <person name="Schartl M."/>
        </authorList>
    </citation>
    <scope>NUCLEOTIDE SEQUENCE</scope>
    <source>
        <strain evidence="13">STURGEONOMICS-FGT-2020</strain>
        <tissue evidence="13">Whole blood</tissue>
    </source>
</reference>
<evidence type="ECO:0000259" key="12">
    <source>
        <dbReference type="PROSITE" id="PS50835"/>
    </source>
</evidence>
<evidence type="ECO:0000256" key="10">
    <source>
        <dbReference type="SAM" id="Phobius"/>
    </source>
</evidence>
<keyword evidence="14" id="KW-1185">Reference proteome</keyword>
<dbReference type="InterPro" id="IPR036179">
    <property type="entry name" value="Ig-like_dom_sf"/>
</dbReference>
<feature type="transmembrane region" description="Helical" evidence="10">
    <location>
        <begin position="535"/>
        <end position="559"/>
    </location>
</feature>
<dbReference type="Gene3D" id="2.60.40.10">
    <property type="entry name" value="Immunoglobulins"/>
    <property type="match status" value="5"/>
</dbReference>
<feature type="domain" description="Ig-like" evidence="12">
    <location>
        <begin position="435"/>
        <end position="519"/>
    </location>
</feature>
<dbReference type="GO" id="GO:0005886">
    <property type="term" value="C:plasma membrane"/>
    <property type="evidence" value="ECO:0007669"/>
    <property type="project" value="TreeGrafter"/>
</dbReference>
<evidence type="ECO:0000256" key="1">
    <source>
        <dbReference type="ARBA" id="ARBA00004479"/>
    </source>
</evidence>
<evidence type="ECO:0000256" key="3">
    <source>
        <dbReference type="ARBA" id="ARBA00022737"/>
    </source>
</evidence>
<dbReference type="Proteomes" id="UP001230051">
    <property type="component" value="Unassembled WGS sequence"/>
</dbReference>
<dbReference type="InterPro" id="IPR003598">
    <property type="entry name" value="Ig_sub2"/>
</dbReference>
<dbReference type="Pfam" id="PF07686">
    <property type="entry name" value="V-set"/>
    <property type="match status" value="1"/>
</dbReference>
<gene>
    <name evidence="13" type="primary">Mcam</name>
    <name evidence="13" type="ORF">AOXY_G29976</name>
</gene>
<dbReference type="SUPFAM" id="SSF48726">
    <property type="entry name" value="Immunoglobulin"/>
    <property type="match status" value="5"/>
</dbReference>